<evidence type="ECO:0000256" key="1">
    <source>
        <dbReference type="SAM" id="Phobius"/>
    </source>
</evidence>
<evidence type="ECO:0000313" key="3">
    <source>
        <dbReference type="Proteomes" id="UP001607303"/>
    </source>
</evidence>
<organism evidence="2 3">
    <name type="scientific">Vespula maculifrons</name>
    <name type="common">Eastern yellow jacket</name>
    <name type="synonym">Wasp</name>
    <dbReference type="NCBI Taxonomy" id="7453"/>
    <lineage>
        <taxon>Eukaryota</taxon>
        <taxon>Metazoa</taxon>
        <taxon>Ecdysozoa</taxon>
        <taxon>Arthropoda</taxon>
        <taxon>Hexapoda</taxon>
        <taxon>Insecta</taxon>
        <taxon>Pterygota</taxon>
        <taxon>Neoptera</taxon>
        <taxon>Endopterygota</taxon>
        <taxon>Hymenoptera</taxon>
        <taxon>Apocrita</taxon>
        <taxon>Aculeata</taxon>
        <taxon>Vespoidea</taxon>
        <taxon>Vespidae</taxon>
        <taxon>Vespinae</taxon>
        <taxon>Vespula</taxon>
    </lineage>
</organism>
<name>A0ABD2CNN4_VESMC</name>
<dbReference type="AlphaFoldDB" id="A0ABD2CNN4"/>
<dbReference type="EMBL" id="JAYRBN010000037">
    <property type="protein sequence ID" value="KAL2746720.1"/>
    <property type="molecule type" value="Genomic_DNA"/>
</dbReference>
<protein>
    <submittedName>
        <fullName evidence="2">WD repeat-containing protein 47 isoform X1</fullName>
    </submittedName>
</protein>
<keyword evidence="1" id="KW-0812">Transmembrane</keyword>
<evidence type="ECO:0000313" key="2">
    <source>
        <dbReference type="EMBL" id="KAL2746720.1"/>
    </source>
</evidence>
<proteinExistence type="predicted"/>
<dbReference type="Proteomes" id="UP001607303">
    <property type="component" value="Unassembled WGS sequence"/>
</dbReference>
<keyword evidence="1" id="KW-1133">Transmembrane helix</keyword>
<accession>A0ABD2CNN4</accession>
<reference evidence="2 3" key="1">
    <citation type="journal article" date="2024" name="Ann. Entomol. Soc. Am.">
        <title>Genomic analyses of the southern and eastern yellowjacket wasps (Hymenoptera: Vespidae) reveal evolutionary signatures of social life.</title>
        <authorList>
            <person name="Catto M.A."/>
            <person name="Caine P.B."/>
            <person name="Orr S.E."/>
            <person name="Hunt B.G."/>
            <person name="Goodisman M.A.D."/>
        </authorList>
    </citation>
    <scope>NUCLEOTIDE SEQUENCE [LARGE SCALE GENOMIC DNA]</scope>
    <source>
        <strain evidence="2">232</strain>
        <tissue evidence="2">Head and thorax</tissue>
    </source>
</reference>
<keyword evidence="3" id="KW-1185">Reference proteome</keyword>
<feature type="transmembrane region" description="Helical" evidence="1">
    <location>
        <begin position="28"/>
        <end position="49"/>
    </location>
</feature>
<feature type="non-terminal residue" evidence="2">
    <location>
        <position position="1"/>
    </location>
</feature>
<feature type="non-terminal residue" evidence="2">
    <location>
        <position position="62"/>
    </location>
</feature>
<gene>
    <name evidence="2" type="ORF">V1477_005090</name>
</gene>
<keyword evidence="1" id="KW-0472">Membrane</keyword>
<comment type="caution">
    <text evidence="2">The sequence shown here is derived from an EMBL/GenBank/DDBJ whole genome shotgun (WGS) entry which is preliminary data.</text>
</comment>
<sequence>EGQKERFIESLLEIQDQGYLENTSEKLAFIWDIVFSTMVVVTSSAVTVIEDFSKDTLGRDKI</sequence>